<feature type="transmembrane region" description="Helical" evidence="1">
    <location>
        <begin position="232"/>
        <end position="253"/>
    </location>
</feature>
<feature type="transmembrane region" description="Helical" evidence="1">
    <location>
        <begin position="377"/>
        <end position="399"/>
    </location>
</feature>
<sequence>MGVSVSKADLFLPYMYDPSAAGFIKTLQMPMMKNTMLKVLLLTDETGQCNKTNPQLGLDEACLEVISSSSSNNCTLWAQSEECDKCDFVEAAKIPANGTVSLLLKTTFPINLYVENDHFKYCRERYIFEEHGIYGLDITEDSCSGVHVIQNADNIFIPIVVAFFIYLAVFLLYTFGRCIYSSEWVAQIRARNVPFSELESDLGSPSPTVVPSLIPEAVTFVRLKGRVRSLDVFRGISVSLMIFVNYGGGQYWFFKHSPWNGLTVADLVFPWFLWIMGASMALSLRSQLRSSVSRKRLFLRVLQRSITLVALGVILNSSGENKNSIKKLRLPGVLQRIGLAYFIVASLETILMKPQVSFQVGKYYGHWLVIQDILESWLQWLVVLALTATHTVLTLLLPLPDCPTGYLGPGGLHNYSFSPNCTGGAAGYIDRIVFGENHIYQHPTCQSIYETVIPYDPEGLLGTLTSILLVYLGVQAGRIILCYHYTFSRISRWTVWAAVVGLIAGILCSFSKNDGVIPVNKNLWSLSFVLALASMAFLLQSVLYLLVDAKSWWSGSPFCYAGMNSIVMYIGHEVTRRMFPWSWQPYYHSHEEYLAMNLWGTTLWLMIAFALYKKNVFISL</sequence>
<feature type="transmembrane region" description="Helical" evidence="1">
    <location>
        <begin position="460"/>
        <end position="481"/>
    </location>
</feature>
<dbReference type="Proteomes" id="UP000502823">
    <property type="component" value="Unassembled WGS sequence"/>
</dbReference>
<feature type="transmembrane region" description="Helical" evidence="1">
    <location>
        <begin position="558"/>
        <end position="574"/>
    </location>
</feature>
<feature type="transmembrane region" description="Helical" evidence="1">
    <location>
        <begin position="524"/>
        <end position="546"/>
    </location>
</feature>
<keyword evidence="1" id="KW-1133">Transmembrane helix</keyword>
<dbReference type="PANTHER" id="PTHR31061">
    <property type="entry name" value="LD22376P"/>
    <property type="match status" value="1"/>
</dbReference>
<dbReference type="FunCoup" id="A0A6L2PG83">
    <property type="interactions" value="498"/>
</dbReference>
<evidence type="ECO:0000313" key="3">
    <source>
        <dbReference type="Proteomes" id="UP000502823"/>
    </source>
</evidence>
<feature type="transmembrane region" description="Helical" evidence="1">
    <location>
        <begin position="155"/>
        <end position="175"/>
    </location>
</feature>
<feature type="transmembrane region" description="Helical" evidence="1">
    <location>
        <begin position="268"/>
        <end position="285"/>
    </location>
</feature>
<dbReference type="InParanoid" id="A0A6L2PG83"/>
<evidence type="ECO:0000256" key="1">
    <source>
        <dbReference type="SAM" id="Phobius"/>
    </source>
</evidence>
<dbReference type="OrthoDB" id="2149840at2759"/>
<evidence type="ECO:0000313" key="2">
    <source>
        <dbReference type="EMBL" id="GFG31484.1"/>
    </source>
</evidence>
<accession>A0A6L2PG83</accession>
<reference evidence="3" key="1">
    <citation type="submission" date="2020-01" db="EMBL/GenBank/DDBJ databases">
        <title>Draft genome sequence of the Termite Coptotermes fromosanus.</title>
        <authorList>
            <person name="Itakura S."/>
            <person name="Yosikawa Y."/>
            <person name="Umezawa K."/>
        </authorList>
    </citation>
    <scope>NUCLEOTIDE SEQUENCE [LARGE SCALE GENOMIC DNA]</scope>
</reference>
<keyword evidence="1" id="KW-0812">Transmembrane</keyword>
<protein>
    <submittedName>
        <fullName evidence="2">Uncharacterized protein</fullName>
    </submittedName>
</protein>
<feature type="transmembrane region" description="Helical" evidence="1">
    <location>
        <begin position="594"/>
        <end position="612"/>
    </location>
</feature>
<comment type="caution">
    <text evidence="2">The sequence shown here is derived from an EMBL/GenBank/DDBJ whole genome shotgun (WGS) entry which is preliminary data.</text>
</comment>
<keyword evidence="1" id="KW-0472">Membrane</keyword>
<organism evidence="2 3">
    <name type="scientific">Coptotermes formosanus</name>
    <name type="common">Formosan subterranean termite</name>
    <dbReference type="NCBI Taxonomy" id="36987"/>
    <lineage>
        <taxon>Eukaryota</taxon>
        <taxon>Metazoa</taxon>
        <taxon>Ecdysozoa</taxon>
        <taxon>Arthropoda</taxon>
        <taxon>Hexapoda</taxon>
        <taxon>Insecta</taxon>
        <taxon>Pterygota</taxon>
        <taxon>Neoptera</taxon>
        <taxon>Polyneoptera</taxon>
        <taxon>Dictyoptera</taxon>
        <taxon>Blattodea</taxon>
        <taxon>Blattoidea</taxon>
        <taxon>Termitoidae</taxon>
        <taxon>Rhinotermitidae</taxon>
        <taxon>Coptotermes</taxon>
    </lineage>
</organism>
<dbReference type="AlphaFoldDB" id="A0A6L2PG83"/>
<dbReference type="PANTHER" id="PTHR31061:SF24">
    <property type="entry name" value="LD22376P"/>
    <property type="match status" value="1"/>
</dbReference>
<gene>
    <name evidence="2" type="ORF">Cfor_02417</name>
</gene>
<name>A0A6L2PG83_COPFO</name>
<keyword evidence="3" id="KW-1185">Reference proteome</keyword>
<feature type="transmembrane region" description="Helical" evidence="1">
    <location>
        <begin position="493"/>
        <end position="512"/>
    </location>
</feature>
<dbReference type="EMBL" id="BLKM01000309">
    <property type="protein sequence ID" value="GFG31484.1"/>
    <property type="molecule type" value="Genomic_DNA"/>
</dbReference>
<proteinExistence type="predicted"/>